<evidence type="ECO:0000313" key="1">
    <source>
        <dbReference type="EMBL" id="KAG0585578.1"/>
    </source>
</evidence>
<accession>A0A8T0ISD0</accession>
<dbReference type="EMBL" id="CM026422">
    <property type="protein sequence ID" value="KAG0585578.1"/>
    <property type="molecule type" value="Genomic_DNA"/>
</dbReference>
<dbReference type="Proteomes" id="UP000822688">
    <property type="component" value="Chromosome 2"/>
</dbReference>
<comment type="caution">
    <text evidence="1">The sequence shown here is derived from an EMBL/GenBank/DDBJ whole genome shotgun (WGS) entry which is preliminary data.</text>
</comment>
<evidence type="ECO:0000313" key="2">
    <source>
        <dbReference type="Proteomes" id="UP000822688"/>
    </source>
</evidence>
<gene>
    <name evidence="1" type="ORF">KC19_2G022300</name>
</gene>
<proteinExistence type="predicted"/>
<name>A0A8T0ISD0_CERPU</name>
<keyword evidence="2" id="KW-1185">Reference proteome</keyword>
<dbReference type="AlphaFoldDB" id="A0A8T0ISD0"/>
<sequence length="271" mass="27260">MAASTAFTVAGSATSIEFSTLSSKSAFGSSCNVVQGAPMARSAARVGAIRASSNNSEEARPARREVLAGLLAAGAALGFSNQASAGTPVDDAQNLVDEAGAGIKRRIDGLFGKNKPYPQRNTQVTGNGPIADAKNRVNNFLDKSQNPLATNLDKATKEAASGLDTATGPNSASARAGKEFLGQDSTRVDEATARVNAGAEKLQGKAVQAFDDAKGAAQSAVGAAKDVAPDAPNVSAPNPSGLFNALGSKLEGVKGDVASKAEDAKSMLPGQ</sequence>
<organism evidence="1 2">
    <name type="scientific">Ceratodon purpureus</name>
    <name type="common">Fire moss</name>
    <name type="synonym">Dicranum purpureum</name>
    <dbReference type="NCBI Taxonomy" id="3225"/>
    <lineage>
        <taxon>Eukaryota</taxon>
        <taxon>Viridiplantae</taxon>
        <taxon>Streptophyta</taxon>
        <taxon>Embryophyta</taxon>
        <taxon>Bryophyta</taxon>
        <taxon>Bryophytina</taxon>
        <taxon>Bryopsida</taxon>
        <taxon>Dicranidae</taxon>
        <taxon>Pseudoditrichales</taxon>
        <taxon>Ditrichaceae</taxon>
        <taxon>Ceratodon</taxon>
    </lineage>
</organism>
<protein>
    <submittedName>
        <fullName evidence="1">Uncharacterized protein</fullName>
    </submittedName>
</protein>
<reference evidence="1" key="1">
    <citation type="submission" date="2020-06" db="EMBL/GenBank/DDBJ databases">
        <title>WGS assembly of Ceratodon purpureus strain R40.</title>
        <authorList>
            <person name="Carey S.B."/>
            <person name="Jenkins J."/>
            <person name="Shu S."/>
            <person name="Lovell J.T."/>
            <person name="Sreedasyam A."/>
            <person name="Maumus F."/>
            <person name="Tiley G.P."/>
            <person name="Fernandez-Pozo N."/>
            <person name="Barry K."/>
            <person name="Chen C."/>
            <person name="Wang M."/>
            <person name="Lipzen A."/>
            <person name="Daum C."/>
            <person name="Saski C.A."/>
            <person name="Payton A.C."/>
            <person name="Mcbreen J.C."/>
            <person name="Conrad R.E."/>
            <person name="Kollar L.M."/>
            <person name="Olsson S."/>
            <person name="Huttunen S."/>
            <person name="Landis J.B."/>
            <person name="Wickett N.J."/>
            <person name="Johnson M.G."/>
            <person name="Rensing S.A."/>
            <person name="Grimwood J."/>
            <person name="Schmutz J."/>
            <person name="Mcdaniel S.F."/>
        </authorList>
    </citation>
    <scope>NUCLEOTIDE SEQUENCE</scope>
    <source>
        <strain evidence="1">R40</strain>
    </source>
</reference>